<evidence type="ECO:0000256" key="4">
    <source>
        <dbReference type="SAM" id="SignalP"/>
    </source>
</evidence>
<dbReference type="STRING" id="48936.NJ75_02566"/>
<keyword evidence="3" id="KW-0472">Membrane</keyword>
<dbReference type="PANTHER" id="PTHR43019:SF23">
    <property type="entry name" value="PROTEASE DO-LIKE 5, CHLOROPLASTIC"/>
    <property type="match status" value="1"/>
</dbReference>
<dbReference type="InterPro" id="IPR001940">
    <property type="entry name" value="Peptidase_S1C"/>
</dbReference>
<name>A0A0B9A8A7_9SPHN</name>
<keyword evidence="3" id="KW-1133">Transmembrane helix</keyword>
<dbReference type="InterPro" id="IPR009003">
    <property type="entry name" value="Peptidase_S1_PA"/>
</dbReference>
<dbReference type="PANTHER" id="PTHR43019">
    <property type="entry name" value="SERINE ENDOPROTEASE DEGS"/>
    <property type="match status" value="1"/>
</dbReference>
<dbReference type="GO" id="GO:0004252">
    <property type="term" value="F:serine-type endopeptidase activity"/>
    <property type="evidence" value="ECO:0007669"/>
    <property type="project" value="InterPro"/>
</dbReference>
<feature type="chain" id="PRO_5002127434" evidence="4">
    <location>
        <begin position="45"/>
        <end position="537"/>
    </location>
</feature>
<keyword evidence="4" id="KW-0732">Signal</keyword>
<protein>
    <submittedName>
        <fullName evidence="5">Peptidase S1 and S6, chymotrypsin/Hap</fullName>
    </submittedName>
</protein>
<feature type="region of interest" description="Disordered" evidence="2">
    <location>
        <begin position="518"/>
        <end position="537"/>
    </location>
</feature>
<feature type="signal peptide" evidence="4">
    <location>
        <begin position="1"/>
        <end position="44"/>
    </location>
</feature>
<keyword evidence="3" id="KW-0812">Transmembrane</keyword>
<reference evidence="5 6" key="1">
    <citation type="submission" date="2014-10" db="EMBL/GenBank/DDBJ databases">
        <title>Draft genome sequence of Novosphingobium subterraneum DSM 12447.</title>
        <authorList>
            <person name="Gan H.M."/>
            <person name="Gan H.Y."/>
            <person name="Savka M.A."/>
        </authorList>
    </citation>
    <scope>NUCLEOTIDE SEQUENCE [LARGE SCALE GENOMIC DNA]</scope>
    <source>
        <strain evidence="5 6">DSM 12447</strain>
    </source>
</reference>
<evidence type="ECO:0000256" key="2">
    <source>
        <dbReference type="SAM" id="MobiDB-lite"/>
    </source>
</evidence>
<accession>A0A0B9A8A7</accession>
<feature type="coiled-coil region" evidence="1">
    <location>
        <begin position="272"/>
        <end position="308"/>
    </location>
</feature>
<dbReference type="PATRIC" id="fig|48936.3.peg.2572"/>
<organism evidence="5 6">
    <name type="scientific">Novosphingobium subterraneum</name>
    <dbReference type="NCBI Taxonomy" id="48936"/>
    <lineage>
        <taxon>Bacteria</taxon>
        <taxon>Pseudomonadati</taxon>
        <taxon>Pseudomonadota</taxon>
        <taxon>Alphaproteobacteria</taxon>
        <taxon>Sphingomonadales</taxon>
        <taxon>Sphingomonadaceae</taxon>
        <taxon>Novosphingobium</taxon>
    </lineage>
</organism>
<feature type="transmembrane region" description="Helical" evidence="3">
    <location>
        <begin position="321"/>
        <end position="340"/>
    </location>
</feature>
<evidence type="ECO:0000313" key="6">
    <source>
        <dbReference type="Proteomes" id="UP000031338"/>
    </source>
</evidence>
<dbReference type="Gene3D" id="2.40.10.10">
    <property type="entry name" value="Trypsin-like serine proteases"/>
    <property type="match status" value="2"/>
</dbReference>
<dbReference type="InterPro" id="IPR043504">
    <property type="entry name" value="Peptidase_S1_PA_chymotrypsin"/>
</dbReference>
<feature type="transmembrane region" description="Helical" evidence="3">
    <location>
        <begin position="352"/>
        <end position="370"/>
    </location>
</feature>
<proteinExistence type="predicted"/>
<dbReference type="AlphaFoldDB" id="A0A0B9A8A7"/>
<dbReference type="PRINTS" id="PR00834">
    <property type="entry name" value="PROTEASES2C"/>
</dbReference>
<keyword evidence="6" id="KW-1185">Reference proteome</keyword>
<evidence type="ECO:0000256" key="1">
    <source>
        <dbReference type="SAM" id="Coils"/>
    </source>
</evidence>
<dbReference type="Pfam" id="PF13365">
    <property type="entry name" value="Trypsin_2"/>
    <property type="match status" value="1"/>
</dbReference>
<comment type="caution">
    <text evidence="5">The sequence shown here is derived from an EMBL/GenBank/DDBJ whole genome shotgun (WGS) entry which is preliminary data.</text>
</comment>
<dbReference type="SUPFAM" id="SSF50494">
    <property type="entry name" value="Trypsin-like serine proteases"/>
    <property type="match status" value="1"/>
</dbReference>
<dbReference type="GO" id="GO:0006508">
    <property type="term" value="P:proteolysis"/>
    <property type="evidence" value="ECO:0007669"/>
    <property type="project" value="InterPro"/>
</dbReference>
<keyword evidence="1" id="KW-0175">Coiled coil</keyword>
<gene>
    <name evidence="5" type="ORF">NJ75_02566</name>
</gene>
<evidence type="ECO:0000313" key="5">
    <source>
        <dbReference type="EMBL" id="KHS45547.1"/>
    </source>
</evidence>
<dbReference type="Proteomes" id="UP000031338">
    <property type="component" value="Unassembled WGS sequence"/>
</dbReference>
<sequence>MPKASRTLRSKQYGAKSGYMRVAKQIIALLAALFALVAAPVAMADPADISAASRSVVRVVIIESDGDRARLITHGTGFAVTPNLIVTNAHVVEELRGDDTLIAGVVPAEGRNGYPAKLVAYSPGNDLALLRIEGGGTLTPITLFPGAPTDGSEVYAVGYPGNVDLAQGLSMADLVTPQEAVKTRGYLSGGRSSRSFDTLLHTAPLGSGNSGGPLLDSCGRVIGVNSFGTVSDNSTDSSFYFAISMRELSAFLLRAKVDVHSSGLPCRSIADLDRAEAQRAAGEQARMAAEREARAQASQQQFETARREAEMAVLSERDNGMALAALLLVGALGVGGWGMVQASRRRGKFQRKHVFGAAALLASAIAVWFLRPSLASIDSRARENLEQPQASSSSSAAALDRPGSGRMICVLDPERSRVTVSDITDVPIEWTETGCMNGKTQYGLANDGWSRILVPNGEETISVNSYDPQSRTYTVERFLVGLDAMTEARAARARLNAPACGAGEEAARQFGQNQQSIKALLPPEPNERMRYNCQPQP</sequence>
<evidence type="ECO:0000256" key="3">
    <source>
        <dbReference type="SAM" id="Phobius"/>
    </source>
</evidence>
<dbReference type="EMBL" id="JRVC01000012">
    <property type="protein sequence ID" value="KHS45547.1"/>
    <property type="molecule type" value="Genomic_DNA"/>
</dbReference>